<dbReference type="Pfam" id="PF13149">
    <property type="entry name" value="Mfa_like_1"/>
    <property type="match status" value="1"/>
</dbReference>
<protein>
    <submittedName>
        <fullName evidence="2">Fimbrillin-like</fullName>
    </submittedName>
</protein>
<proteinExistence type="predicted"/>
<dbReference type="PROSITE" id="PS51257">
    <property type="entry name" value="PROKAR_LIPOPROTEIN"/>
    <property type="match status" value="1"/>
</dbReference>
<feature type="chain" id="PRO_5010249069" evidence="1">
    <location>
        <begin position="23"/>
        <end position="544"/>
    </location>
</feature>
<dbReference type="InterPro" id="IPR025049">
    <property type="entry name" value="Mfa-like_1"/>
</dbReference>
<dbReference type="CDD" id="cd13120">
    <property type="entry name" value="BF2867_like_N"/>
    <property type="match status" value="1"/>
</dbReference>
<evidence type="ECO:0000313" key="2">
    <source>
        <dbReference type="EMBL" id="SEA82276.1"/>
    </source>
</evidence>
<dbReference type="EMBL" id="FNRP01000014">
    <property type="protein sequence ID" value="SEA82276.1"/>
    <property type="molecule type" value="Genomic_DNA"/>
</dbReference>
<feature type="signal peptide" evidence="1">
    <location>
        <begin position="1"/>
        <end position="22"/>
    </location>
</feature>
<evidence type="ECO:0000256" key="1">
    <source>
        <dbReference type="SAM" id="SignalP"/>
    </source>
</evidence>
<name>A0A1H4EBG5_9BACE</name>
<sequence length="544" mass="60785">MRFMKIYNYISMLFLAGAAVVASCSQNEELTGETPDSLQGFQISVSDEGFMDESGKTRATENGYTTRFSNGDAIGIFAVRGETVVEDIKNRKFTLTDGYWELTDGGDPIEYKGSQFQRMTFYAYYPYNANVTFDPTKVDPFETYVNNWKIGDEQNEGNYTQYDLMTSTGSVQGDRLKGQIAFTMQHRMALAVVKMPNLTYSFTNGGIDDYLLPLAAGSFTVNNTQATPYYQESTNTYRFLVNPNKEFSIKGTYVGVSEMEYEAKGTLEGGTAKMYTIEDKSKINHTLQVGDYFCADGKIVSVDAEAVPENVIGIVCYVGNSQPSVTHPELYSAEIDALRRDFPACTHGIVLSTKNSLVKDDEQNDIALQMFHSSKAGYYSDWFNSDEDWKDKFVGCNTERDVNKNDASKVFPALMGYNNTKILTMCYEGMGSTSTCDYVYDYIMAYRKAEAVPSGVTPWYLPSVMCWDQVAKNMSGINSSLQKVNGDKMVTSDLPVNNKAAGHYWSSTQRSAVNQWTHSMGNGSFHVTCERASCAGYFRMMLAF</sequence>
<organism evidence="2 3">
    <name type="scientific">Bacteroides xylanisolvens</name>
    <dbReference type="NCBI Taxonomy" id="371601"/>
    <lineage>
        <taxon>Bacteria</taxon>
        <taxon>Pseudomonadati</taxon>
        <taxon>Bacteroidota</taxon>
        <taxon>Bacteroidia</taxon>
        <taxon>Bacteroidales</taxon>
        <taxon>Bacteroidaceae</taxon>
        <taxon>Bacteroides</taxon>
    </lineage>
</organism>
<dbReference type="Proteomes" id="UP000183040">
    <property type="component" value="Unassembled WGS sequence"/>
</dbReference>
<dbReference type="Gene3D" id="2.60.40.2620">
    <property type="entry name" value="Fimbrillin-like"/>
    <property type="match status" value="1"/>
</dbReference>
<keyword evidence="1" id="KW-0732">Signal</keyword>
<gene>
    <name evidence="2" type="ORF">SAMN04487924_11472</name>
</gene>
<dbReference type="Gene3D" id="2.60.40.3570">
    <property type="match status" value="1"/>
</dbReference>
<dbReference type="InterPro" id="IPR042278">
    <property type="entry name" value="Mfa-like_1_N"/>
</dbReference>
<evidence type="ECO:0000313" key="3">
    <source>
        <dbReference type="Proteomes" id="UP000183040"/>
    </source>
</evidence>
<accession>A0A1H4EBG5</accession>
<dbReference type="AlphaFoldDB" id="A0A1H4EBG5"/>
<reference evidence="2 3" key="1">
    <citation type="submission" date="2016-10" db="EMBL/GenBank/DDBJ databases">
        <authorList>
            <person name="de Groot N.N."/>
        </authorList>
    </citation>
    <scope>NUCLEOTIDE SEQUENCE [LARGE SCALE GENOMIC DNA]</scope>
    <source>
        <strain evidence="2 3">NLAE-zl-G339</strain>
    </source>
</reference>